<dbReference type="InterPro" id="IPR014816">
    <property type="entry name" value="tRNA_MeTrfase_Gcd14"/>
</dbReference>
<comment type="subcellular location">
    <subcellularLocation>
        <location evidence="1">Nucleus</location>
    </subcellularLocation>
</comment>
<dbReference type="OrthoDB" id="1925287at2759"/>
<dbReference type="GO" id="GO:0031515">
    <property type="term" value="C:tRNA (m1A) methyltransferase complex"/>
    <property type="evidence" value="ECO:0007669"/>
    <property type="project" value="InterPro"/>
</dbReference>
<evidence type="ECO:0000256" key="4">
    <source>
        <dbReference type="ARBA" id="ARBA00022603"/>
    </source>
</evidence>
<dbReference type="Gene3D" id="3.10.330.20">
    <property type="match status" value="1"/>
</dbReference>
<organism evidence="12 13">
    <name type="scientific">Naematelia encephala</name>
    <dbReference type="NCBI Taxonomy" id="71784"/>
    <lineage>
        <taxon>Eukaryota</taxon>
        <taxon>Fungi</taxon>
        <taxon>Dikarya</taxon>
        <taxon>Basidiomycota</taxon>
        <taxon>Agaricomycotina</taxon>
        <taxon>Tremellomycetes</taxon>
        <taxon>Tremellales</taxon>
        <taxon>Naemateliaceae</taxon>
        <taxon>Naematelia</taxon>
    </lineage>
</organism>
<gene>
    <name evidence="12" type="ORF">BCR39DRAFT_544551</name>
</gene>
<keyword evidence="8" id="KW-0539">Nucleus</keyword>
<keyword evidence="5 12" id="KW-0808">Transferase</keyword>
<dbReference type="Pfam" id="PF08704">
    <property type="entry name" value="GCD14"/>
    <property type="match status" value="1"/>
</dbReference>
<evidence type="ECO:0000256" key="8">
    <source>
        <dbReference type="ARBA" id="ARBA00023242"/>
    </source>
</evidence>
<feature type="domain" description="tRNA (adenine(58)-N(1))-methyltransferase catalytic subunit TRM61 C-terminal" evidence="11">
    <location>
        <begin position="63"/>
        <end position="290"/>
    </location>
</feature>
<dbReference type="GO" id="GO:0160107">
    <property type="term" value="F:tRNA (adenine(58)-N1)-methyltransferase activity"/>
    <property type="evidence" value="ECO:0007669"/>
    <property type="project" value="UniProtKB-EC"/>
</dbReference>
<dbReference type="FunCoup" id="A0A1Y2ASR1">
    <property type="interactions" value="212"/>
</dbReference>
<evidence type="ECO:0000313" key="12">
    <source>
        <dbReference type="EMBL" id="ORY25237.1"/>
    </source>
</evidence>
<reference evidence="12 13" key="1">
    <citation type="submission" date="2016-07" db="EMBL/GenBank/DDBJ databases">
        <title>Pervasive Adenine N6-methylation of Active Genes in Fungi.</title>
        <authorList>
            <consortium name="DOE Joint Genome Institute"/>
            <person name="Mondo S.J."/>
            <person name="Dannebaum R.O."/>
            <person name="Kuo R.C."/>
            <person name="Labutti K."/>
            <person name="Haridas S."/>
            <person name="Kuo A."/>
            <person name="Salamov A."/>
            <person name="Ahrendt S.R."/>
            <person name="Lipzen A."/>
            <person name="Sullivan W."/>
            <person name="Andreopoulos W.B."/>
            <person name="Clum A."/>
            <person name="Lindquist E."/>
            <person name="Daum C."/>
            <person name="Ramamoorthy G.K."/>
            <person name="Gryganskyi A."/>
            <person name="Culley D."/>
            <person name="Magnuson J.K."/>
            <person name="James T.Y."/>
            <person name="O'Malley M.A."/>
            <person name="Stajich J.E."/>
            <person name="Spatafora J.W."/>
            <person name="Visel A."/>
            <person name="Grigoriev I.V."/>
        </authorList>
    </citation>
    <scope>NUCLEOTIDE SEQUENCE [LARGE SCALE GENOMIC DNA]</scope>
    <source>
        <strain evidence="12 13">68-887.2</strain>
    </source>
</reference>
<keyword evidence="7" id="KW-0819">tRNA processing</keyword>
<dbReference type="InParanoid" id="A0A1Y2ASR1"/>
<keyword evidence="4 12" id="KW-0489">Methyltransferase</keyword>
<dbReference type="EMBL" id="MCFC01000059">
    <property type="protein sequence ID" value="ORY25237.1"/>
    <property type="molecule type" value="Genomic_DNA"/>
</dbReference>
<keyword evidence="13" id="KW-1185">Reference proteome</keyword>
<evidence type="ECO:0000256" key="3">
    <source>
        <dbReference type="ARBA" id="ARBA00015963"/>
    </source>
</evidence>
<keyword evidence="6" id="KW-0949">S-adenosyl-L-methionine</keyword>
<dbReference type="GO" id="GO:0005634">
    <property type="term" value="C:nucleus"/>
    <property type="evidence" value="ECO:0007669"/>
    <property type="project" value="UniProtKB-SubCell"/>
</dbReference>
<dbReference type="InterPro" id="IPR029063">
    <property type="entry name" value="SAM-dependent_MTases_sf"/>
</dbReference>
<evidence type="ECO:0000313" key="13">
    <source>
        <dbReference type="Proteomes" id="UP000193986"/>
    </source>
</evidence>
<comment type="caution">
    <text evidence="12">The sequence shown here is derived from an EMBL/GenBank/DDBJ whole genome shotgun (WGS) entry which is preliminary data.</text>
</comment>
<feature type="region of interest" description="Disordered" evidence="10">
    <location>
        <begin position="315"/>
        <end position="395"/>
    </location>
</feature>
<dbReference type="Gene3D" id="3.40.50.150">
    <property type="entry name" value="Vaccinia Virus protein VP39"/>
    <property type="match status" value="1"/>
</dbReference>
<feature type="compositionally biased region" description="Basic and acidic residues" evidence="10">
    <location>
        <begin position="448"/>
        <end position="457"/>
    </location>
</feature>
<dbReference type="AlphaFoldDB" id="A0A1Y2ASR1"/>
<name>A0A1Y2ASR1_9TREE</name>
<feature type="region of interest" description="Disordered" evidence="10">
    <location>
        <begin position="445"/>
        <end position="464"/>
    </location>
</feature>
<evidence type="ECO:0000256" key="5">
    <source>
        <dbReference type="ARBA" id="ARBA00022679"/>
    </source>
</evidence>
<dbReference type="FunFam" id="3.40.50.150:FF:000247">
    <property type="entry name" value="tRNA (adenine(58)-N(1))-methyltransferase catalytic subunit TRM61"/>
    <property type="match status" value="1"/>
</dbReference>
<feature type="compositionally biased region" description="Basic and acidic residues" evidence="10">
    <location>
        <begin position="317"/>
        <end position="340"/>
    </location>
</feature>
<dbReference type="InterPro" id="IPR049470">
    <property type="entry name" value="TRM61_C"/>
</dbReference>
<dbReference type="PANTHER" id="PTHR12133:SF2">
    <property type="entry name" value="TRNA (ADENINE(58)-N(1))-METHYLTRANSFERASE CATALYTIC SUBUNIT TRMT61A"/>
    <property type="match status" value="1"/>
</dbReference>
<dbReference type="EC" id="2.1.1.220" evidence="2"/>
<accession>A0A1Y2ASR1</accession>
<protein>
    <recommendedName>
        <fullName evidence="3">tRNA (adenine(58)-N(1))-methyltransferase catalytic subunit TRM61</fullName>
        <ecNumber evidence="2">2.1.1.220</ecNumber>
    </recommendedName>
    <alternativeName>
        <fullName evidence="9">tRNA(m1A58)-methyltransferase subunit TRM61</fullName>
    </alternativeName>
</protein>
<evidence type="ECO:0000256" key="7">
    <source>
        <dbReference type="ARBA" id="ARBA00022694"/>
    </source>
</evidence>
<evidence type="ECO:0000256" key="6">
    <source>
        <dbReference type="ARBA" id="ARBA00022691"/>
    </source>
</evidence>
<evidence type="ECO:0000256" key="9">
    <source>
        <dbReference type="ARBA" id="ARBA00033309"/>
    </source>
</evidence>
<dbReference type="STRING" id="71784.A0A1Y2ASR1"/>
<evidence type="ECO:0000256" key="10">
    <source>
        <dbReference type="SAM" id="MobiDB-lite"/>
    </source>
</evidence>
<dbReference type="GO" id="GO:0030488">
    <property type="term" value="P:tRNA methylation"/>
    <property type="evidence" value="ECO:0007669"/>
    <property type="project" value="InterPro"/>
</dbReference>
<evidence type="ECO:0000259" key="11">
    <source>
        <dbReference type="Pfam" id="PF08704"/>
    </source>
</evidence>
<evidence type="ECO:0000256" key="1">
    <source>
        <dbReference type="ARBA" id="ARBA00004123"/>
    </source>
</evidence>
<dbReference type="SUPFAM" id="SSF53335">
    <property type="entry name" value="S-adenosyl-L-methionine-dependent methyltransferases"/>
    <property type="match status" value="1"/>
</dbReference>
<sequence>MFHSRIHIDYGDLVILYFSSQTQEPVIITSGGVFHNKYGRYPHDELVGQKYGSKIHSPAPNPGFVFALRPTPELWTLSLPHRTQILYMPDIAYITMRLGVRVGGSVIEAGTGSGSMTHALSRSVGKRGRVQSYEYHRVRWEKAKVEFEEHGLDNVILQHRNVCKDGFGDDVSGVEAVFLDLPAPWEAIPHAVKTLRPDMITKICCFSPCLEQVLKTVSTLRSEGFMDISTEEVLIRKYELVQPLPPSSNAFKTIDEIVKDLQDHEVRKESRRVIQMRTARQKVALAKQTEALSSTSAAPGDMSSVDITVPTEMTETGAKRSAEADDGEGQHESKRPKLDDPLTTTNESIGLSPVPPPAVLETTDGAPQQTKRSRREPVDPINTITYPKPPRHEITENLPTSTILTRPYPEMRGHTSYLTFASYYPASIRDLIVEPRPQAQRVGELLEEDKARPREQSQETEYGDVLVEETLGKMSEEDLWKLQST</sequence>
<dbReference type="PANTHER" id="PTHR12133">
    <property type="entry name" value="TRNA (ADENINE(58)-N(1))-METHYLTRANSFERASE"/>
    <property type="match status" value="1"/>
</dbReference>
<dbReference type="PROSITE" id="PS51620">
    <property type="entry name" value="SAM_TRM61"/>
    <property type="match status" value="1"/>
</dbReference>
<proteinExistence type="predicted"/>
<dbReference type="Proteomes" id="UP000193986">
    <property type="component" value="Unassembled WGS sequence"/>
</dbReference>
<evidence type="ECO:0000256" key="2">
    <source>
        <dbReference type="ARBA" id="ARBA00012796"/>
    </source>
</evidence>